<dbReference type="AlphaFoldDB" id="A0A087A2R2"/>
<reference evidence="1 2" key="1">
    <citation type="submission" date="2014-03" db="EMBL/GenBank/DDBJ databases">
        <title>Genomics of Bifidobacteria.</title>
        <authorList>
            <person name="Ventura M."/>
            <person name="Milani C."/>
            <person name="Lugli G.A."/>
        </authorList>
    </citation>
    <scope>NUCLEOTIDE SEQUENCE [LARGE SCALE GENOMIC DNA]</scope>
    <source>
        <strain evidence="1 2">DSM 23969</strain>
    </source>
</reference>
<accession>A0A087A2R2</accession>
<dbReference type="Proteomes" id="UP000029108">
    <property type="component" value="Unassembled WGS sequence"/>
</dbReference>
<name>A0A087A2R2_9BIFI</name>
<evidence type="ECO:0000313" key="1">
    <source>
        <dbReference type="EMBL" id="KFI53062.1"/>
    </source>
</evidence>
<sequence>MMRIIDGDVYVSQSDVAVLGEVSDTQIMRLTAQGVFRDSIKKQNGRAWYRLVDVLSWRQSRQK</sequence>
<dbReference type="EMBL" id="JGYN01000003">
    <property type="protein sequence ID" value="KFI53062.1"/>
    <property type="molecule type" value="Genomic_DNA"/>
</dbReference>
<dbReference type="RefSeq" id="WP_033495901.1">
    <property type="nucleotide sequence ID" value="NZ_JDUU01000032.1"/>
</dbReference>
<proteinExistence type="predicted"/>
<dbReference type="STRING" id="1437608.GCA_000771645_01709"/>
<gene>
    <name evidence="1" type="ORF">BBIA_1038</name>
</gene>
<comment type="caution">
    <text evidence="1">The sequence shown here is derived from an EMBL/GenBank/DDBJ whole genome shotgun (WGS) entry which is preliminary data.</text>
</comment>
<evidence type="ECO:0000313" key="2">
    <source>
        <dbReference type="Proteomes" id="UP000029108"/>
    </source>
</evidence>
<protein>
    <submittedName>
        <fullName evidence="1">Uncharacterized protein</fullName>
    </submittedName>
</protein>
<organism evidence="1 2">
    <name type="scientific">Bifidobacterium biavatii DSM 23969</name>
    <dbReference type="NCBI Taxonomy" id="1437608"/>
    <lineage>
        <taxon>Bacteria</taxon>
        <taxon>Bacillati</taxon>
        <taxon>Actinomycetota</taxon>
        <taxon>Actinomycetes</taxon>
        <taxon>Bifidobacteriales</taxon>
        <taxon>Bifidobacteriaceae</taxon>
        <taxon>Bifidobacterium</taxon>
    </lineage>
</organism>
<dbReference type="OrthoDB" id="3236750at2"/>
<keyword evidence="2" id="KW-1185">Reference proteome</keyword>